<dbReference type="InterPro" id="IPR049916">
    <property type="entry name" value="WDR72-like"/>
</dbReference>
<accession>A0A6P8IMU0</accession>
<evidence type="ECO:0000259" key="6">
    <source>
        <dbReference type="Pfam" id="PF23123"/>
    </source>
</evidence>
<proteinExistence type="predicted"/>
<feature type="repeat" description="WD" evidence="4">
    <location>
        <begin position="462"/>
        <end position="509"/>
    </location>
</feature>
<feature type="repeat" description="WD" evidence="4">
    <location>
        <begin position="558"/>
        <end position="599"/>
    </location>
</feature>
<feature type="compositionally biased region" description="Low complexity" evidence="5">
    <location>
        <begin position="618"/>
        <end position="633"/>
    </location>
</feature>
<evidence type="ECO:0000313" key="8">
    <source>
        <dbReference type="RefSeq" id="XP_031568351.1"/>
    </source>
</evidence>
<reference evidence="8" key="1">
    <citation type="submission" date="2025-08" db="UniProtKB">
        <authorList>
            <consortium name="RefSeq"/>
        </authorList>
    </citation>
    <scope>IDENTIFICATION</scope>
    <source>
        <tissue evidence="8">Tentacle</tissue>
    </source>
</reference>
<dbReference type="InterPro" id="IPR015943">
    <property type="entry name" value="WD40/YVTN_repeat-like_dom_sf"/>
</dbReference>
<dbReference type="PROSITE" id="PS50294">
    <property type="entry name" value="WD_REPEATS_REGION"/>
    <property type="match status" value="1"/>
</dbReference>
<dbReference type="Pfam" id="PF23123">
    <property type="entry name" value="WDR72_alpha-sol"/>
    <property type="match status" value="1"/>
</dbReference>
<dbReference type="Proteomes" id="UP000515163">
    <property type="component" value="Unplaced"/>
</dbReference>
<dbReference type="InterPro" id="IPR019775">
    <property type="entry name" value="WD40_repeat_CS"/>
</dbReference>
<feature type="repeat" description="WD" evidence="4">
    <location>
        <begin position="63"/>
        <end position="108"/>
    </location>
</feature>
<dbReference type="InterPro" id="IPR001680">
    <property type="entry name" value="WD40_rpt"/>
</dbReference>
<feature type="region of interest" description="Disordered" evidence="5">
    <location>
        <begin position="1001"/>
        <end position="1024"/>
    </location>
</feature>
<keyword evidence="1" id="KW-0597">Phosphoprotein</keyword>
<dbReference type="PANTHER" id="PTHR44099">
    <property type="entry name" value="RABCONNECTIN-3B, ISOFORM A"/>
    <property type="match status" value="1"/>
</dbReference>
<dbReference type="PROSITE" id="PS50082">
    <property type="entry name" value="WD_REPEATS_2"/>
    <property type="match status" value="4"/>
</dbReference>
<evidence type="ECO:0000313" key="7">
    <source>
        <dbReference type="Proteomes" id="UP000515163"/>
    </source>
</evidence>
<evidence type="ECO:0000256" key="5">
    <source>
        <dbReference type="SAM" id="MobiDB-lite"/>
    </source>
</evidence>
<evidence type="ECO:0000256" key="4">
    <source>
        <dbReference type="PROSITE-ProRule" id="PRU00221"/>
    </source>
</evidence>
<evidence type="ECO:0000256" key="3">
    <source>
        <dbReference type="ARBA" id="ARBA00022737"/>
    </source>
</evidence>
<dbReference type="GO" id="GO:0005737">
    <property type="term" value="C:cytoplasm"/>
    <property type="evidence" value="ECO:0007669"/>
    <property type="project" value="TreeGrafter"/>
</dbReference>
<dbReference type="KEGG" id="aten:116303047"/>
<dbReference type="InterPro" id="IPR036322">
    <property type="entry name" value="WD40_repeat_dom_sf"/>
</dbReference>
<feature type="compositionally biased region" description="Polar residues" evidence="5">
    <location>
        <begin position="1008"/>
        <end position="1023"/>
    </location>
</feature>
<dbReference type="SMART" id="SM00320">
    <property type="entry name" value="WD40"/>
    <property type="match status" value="9"/>
</dbReference>
<dbReference type="InterPro" id="IPR057848">
    <property type="entry name" value="WDR72_alpha-sol"/>
</dbReference>
<dbReference type="FunCoup" id="A0A6P8IMU0">
    <property type="interactions" value="1500"/>
</dbReference>
<feature type="repeat" description="WD" evidence="4">
    <location>
        <begin position="21"/>
        <end position="48"/>
    </location>
</feature>
<dbReference type="PANTHER" id="PTHR44099:SF4">
    <property type="entry name" value="RABCONNECTIN-3B, ISOFORM A"/>
    <property type="match status" value="1"/>
</dbReference>
<dbReference type="Gene3D" id="2.130.10.10">
    <property type="entry name" value="YVTN repeat-like/Quinoprotein amine dehydrogenase"/>
    <property type="match status" value="3"/>
</dbReference>
<dbReference type="Pfam" id="PF00400">
    <property type="entry name" value="WD40"/>
    <property type="match status" value="2"/>
</dbReference>
<dbReference type="OrthoDB" id="338622at2759"/>
<keyword evidence="3" id="KW-0677">Repeat</keyword>
<feature type="region of interest" description="Disordered" evidence="5">
    <location>
        <begin position="614"/>
        <end position="633"/>
    </location>
</feature>
<feature type="domain" description="WDR72-like alpha-solenoid" evidence="6">
    <location>
        <begin position="957"/>
        <end position="993"/>
    </location>
</feature>
<keyword evidence="2 4" id="KW-0853">WD repeat</keyword>
<evidence type="ECO:0000256" key="1">
    <source>
        <dbReference type="ARBA" id="ARBA00022553"/>
    </source>
</evidence>
<dbReference type="GeneID" id="116303047"/>
<protein>
    <submittedName>
        <fullName evidence="8">WD repeat-containing protein 7-like</fullName>
    </submittedName>
</protein>
<keyword evidence="7" id="KW-1185">Reference proteome</keyword>
<dbReference type="PROSITE" id="PS00678">
    <property type="entry name" value="WD_REPEATS_1"/>
    <property type="match status" value="3"/>
</dbReference>
<dbReference type="InParanoid" id="A0A6P8IMU0"/>
<sequence>MSSSSVVPVVLWGSSPPTHCISRITTTYDQKAIITGSTDGQLGVWDLRFNDQGEINVVPRNLIFAHSAKVTALARASDGWDNKSSIVSAAENGELCLWDTDDGLCIQTNIINGIHVSLHSFQVQSGNSKEWRIVCHGSYPEIYVLDAVSLEVLYTLRSSSHSNWISAVCVVRPARRQEDVVVGVSLSGFLAIWTLKSTIDSKYSEPAYEQELKQVGNFKTSTICCNPFTQRTILVVCCTHWLLYDASDFKFLTTVSCLQGKKWLGGDFVAADCVMVWCKDGTSYLYKLPLLCCPGLVETGTGNPFVNPTVIQIYQPSNPDQTNIENSDRVMFFSYGRREPFYKLVLKGNSNGSITVWKIDGEMLKTKNLEAKTTGTPPTLECRIQDCWDTFCTPCGLIDSLNGEDNGIPVTTSLYLPLQGRIVCGREDGSIVIISAAKAAITQLFRIKRNRESPVWPSHRILTGHRGRVTCLLYPRDEDKRYDKHYLVSGGVDFSVKLWDIYSGDLLCTFSPHGGEILRLICTPPDCSNRVQYCICTVAADHSVALLNLRERKSIMVASIHTFPVEIIKWRALDDFLVVGCSDGSVYVWQMETGHLDRRVNGQVALDILSACDDEENSPVSSTTVPSKSKGGALGKKLSNLTSNLPTQAATAAVKKLKTKAGISSSSSSATLKTQDGDTVVGTGFVPLKVLSTKAAVSDAEIHVMLFDTEALICHLMKEENSLLSKKPSESKRKTNLSMQPVDETLDVAQLMISALHSWGLDSSMDEVCVERLGLLRPTKPISFGLMTRGGRLSLMFPGWYGEESNEEPKISESMPRLLAEEIVRKRRTSSNVSEDKFSHSRWQLSSALTTLHLVGLVSVANTLMSMNQVSFITSEKRLALLTNASRDIPMSSSSYEDDNEGIPRSASKDSDVQLAMNHRAHIKAGWSQLAALHCCLLADLLRVPSYKPPLLHLLARRWQDRCLEVREAAQAILLAELRRIGFECRKKVVETWAPQLPKKLEDPSVAGSASESTLDPNLSAPMSPQLFGPGVERLESYEDEVIFPSDDVSTVLSSVKKLLQYDMRRRQATAIVLMGVIGAEFQGEVEVYEKRNGGNSKAKARKGNETEASIMDYNTVRHTGKALMYLLLKTPSSKQTAHTSVRRAAIDLIGRGFTIWEPYMDVSAVLLALLELSADDKYRDLSFKKGLPLSPAADTRRSARHALSLIATARPSVFIATIAKEVARSVSTLSSMSFNQPSPSAISVYSHVRHQPSQNAEVQTTSVLNRSKREILRIIDLMIEKTQQEVVDLLTDVVDVVAYCLDQKSIKERGLTELFPGLCRFNMVSYSHQSRRLAVGAKTGQIALYDLRSSRCQMVNAHKSPVIALSFSPDDKVLASYSYGDSAICFWQVCENWASCVLGSRPPILVTTGHTRGSPI</sequence>
<organism evidence="7 8">
    <name type="scientific">Actinia tenebrosa</name>
    <name type="common">Australian red waratah sea anemone</name>
    <dbReference type="NCBI Taxonomy" id="6105"/>
    <lineage>
        <taxon>Eukaryota</taxon>
        <taxon>Metazoa</taxon>
        <taxon>Cnidaria</taxon>
        <taxon>Anthozoa</taxon>
        <taxon>Hexacorallia</taxon>
        <taxon>Actiniaria</taxon>
        <taxon>Actiniidae</taxon>
        <taxon>Actinia</taxon>
    </lineage>
</organism>
<dbReference type="SUPFAM" id="SSF50978">
    <property type="entry name" value="WD40 repeat-like"/>
    <property type="match status" value="3"/>
</dbReference>
<gene>
    <name evidence="8" type="primary">LOC116303047</name>
</gene>
<evidence type="ECO:0000256" key="2">
    <source>
        <dbReference type="ARBA" id="ARBA00022574"/>
    </source>
</evidence>
<name>A0A6P8IMU0_ACTTE</name>
<dbReference type="RefSeq" id="XP_031568351.1">
    <property type="nucleotide sequence ID" value="XM_031712491.1"/>
</dbReference>